<evidence type="ECO:0000256" key="1">
    <source>
        <dbReference type="ARBA" id="ARBA00006484"/>
    </source>
</evidence>
<dbReference type="PRINTS" id="PR00081">
    <property type="entry name" value="GDHRDH"/>
</dbReference>
<evidence type="ECO:0000256" key="2">
    <source>
        <dbReference type="ARBA" id="ARBA00023002"/>
    </source>
</evidence>
<dbReference type="PRINTS" id="PR00080">
    <property type="entry name" value="SDRFAMILY"/>
</dbReference>
<dbReference type="Gene3D" id="3.40.50.720">
    <property type="entry name" value="NAD(P)-binding Rossmann-like Domain"/>
    <property type="match status" value="1"/>
</dbReference>
<dbReference type="OrthoDB" id="9804774at2"/>
<gene>
    <name evidence="3" type="ORF">CDN99_18060</name>
</gene>
<proteinExistence type="inferred from homology"/>
<dbReference type="SUPFAM" id="SSF51735">
    <property type="entry name" value="NAD(P)-binding Rossmann-fold domains"/>
    <property type="match status" value="1"/>
</dbReference>
<dbReference type="EMBL" id="NIOF01000009">
    <property type="protein sequence ID" value="OWQ87508.1"/>
    <property type="molecule type" value="Genomic_DNA"/>
</dbReference>
<keyword evidence="2" id="KW-0560">Oxidoreductase</keyword>
<dbReference type="PANTHER" id="PTHR43639">
    <property type="entry name" value="OXIDOREDUCTASE, SHORT-CHAIN DEHYDROGENASE/REDUCTASE FAMILY (AFU_ORTHOLOGUE AFUA_5G02870)"/>
    <property type="match status" value="1"/>
</dbReference>
<dbReference type="Proteomes" id="UP000197468">
    <property type="component" value="Unassembled WGS sequence"/>
</dbReference>
<reference evidence="3 4" key="1">
    <citation type="journal article" date="2008" name="Int. J. Syst. Evol. Microbiol.">
        <title>Description of Roseateles aquatilis sp. nov. and Roseateles terrae sp. nov., in the class Betaproteobacteria, and emended description of the genus Roseateles.</title>
        <authorList>
            <person name="Gomila M."/>
            <person name="Bowien B."/>
            <person name="Falsen E."/>
            <person name="Moore E.R."/>
            <person name="Lalucat J."/>
        </authorList>
    </citation>
    <scope>NUCLEOTIDE SEQUENCE [LARGE SCALE GENOMIC DNA]</scope>
    <source>
        <strain evidence="3 4">CCUG 48205</strain>
    </source>
</reference>
<evidence type="ECO:0008006" key="5">
    <source>
        <dbReference type="Google" id="ProtNLM"/>
    </source>
</evidence>
<keyword evidence="4" id="KW-1185">Reference proteome</keyword>
<name>A0A246J4I9_9BURK</name>
<dbReference type="AlphaFoldDB" id="A0A246J4I9"/>
<dbReference type="InterPro" id="IPR002347">
    <property type="entry name" value="SDR_fam"/>
</dbReference>
<dbReference type="InterPro" id="IPR036291">
    <property type="entry name" value="NAD(P)-bd_dom_sf"/>
</dbReference>
<organism evidence="3 4">
    <name type="scientific">Roseateles aquatilis</name>
    <dbReference type="NCBI Taxonomy" id="431061"/>
    <lineage>
        <taxon>Bacteria</taxon>
        <taxon>Pseudomonadati</taxon>
        <taxon>Pseudomonadota</taxon>
        <taxon>Betaproteobacteria</taxon>
        <taxon>Burkholderiales</taxon>
        <taxon>Sphaerotilaceae</taxon>
        <taxon>Roseateles</taxon>
    </lineage>
</organism>
<dbReference type="RefSeq" id="WP_088386291.1">
    <property type="nucleotide sequence ID" value="NZ_NIOF01000009.1"/>
</dbReference>
<comment type="similarity">
    <text evidence="1">Belongs to the short-chain dehydrogenases/reductases (SDR) family.</text>
</comment>
<evidence type="ECO:0000313" key="4">
    <source>
        <dbReference type="Proteomes" id="UP000197468"/>
    </source>
</evidence>
<protein>
    <recommendedName>
        <fullName evidence="5">3-oxoacyl-ACP reductase</fullName>
    </recommendedName>
</protein>
<evidence type="ECO:0000313" key="3">
    <source>
        <dbReference type="EMBL" id="OWQ87508.1"/>
    </source>
</evidence>
<comment type="caution">
    <text evidence="3">The sequence shown here is derived from an EMBL/GenBank/DDBJ whole genome shotgun (WGS) entry which is preliminary data.</text>
</comment>
<sequence length="245" mass="25831">MQERVAFVTGASRGIGAACASALAQDGYRLVLHASKRESLDALLASLPPETSANAMVVAYDMGDTASIGKAFQDVFKQCRRLDVLVNNAGLMEPAKLGMISHQALARTLDVNLAAAILHLQGAAKLMSRNGCGSIVNMSSIVGRFGFEGQVPYTAAKAGLIGATLAAAKELAAQHIRVNAVAPGYIDTDLNRQHHEDVHRQNLARVRMGRMGTATEVADLVRFLASDRSAYITGQVIGVDGGMSL</sequence>
<dbReference type="PANTHER" id="PTHR43639:SF1">
    <property type="entry name" value="SHORT-CHAIN DEHYDROGENASE_REDUCTASE FAMILY PROTEIN"/>
    <property type="match status" value="1"/>
</dbReference>
<dbReference type="GO" id="GO:0016491">
    <property type="term" value="F:oxidoreductase activity"/>
    <property type="evidence" value="ECO:0007669"/>
    <property type="project" value="UniProtKB-KW"/>
</dbReference>
<dbReference type="FunFam" id="3.40.50.720:FF:000173">
    <property type="entry name" value="3-oxoacyl-[acyl-carrier protein] reductase"/>
    <property type="match status" value="1"/>
</dbReference>
<accession>A0A246J4I9</accession>
<dbReference type="Pfam" id="PF13561">
    <property type="entry name" value="adh_short_C2"/>
    <property type="match status" value="1"/>
</dbReference>